<dbReference type="AlphaFoldDB" id="A0AAU7KRS7"/>
<dbReference type="RefSeq" id="WP_108132900.1">
    <property type="nucleotide sequence ID" value="NZ_CP098828.1"/>
</dbReference>
<proteinExistence type="inferred from homology"/>
<evidence type="ECO:0000256" key="1">
    <source>
        <dbReference type="ARBA" id="ARBA00001936"/>
    </source>
</evidence>
<evidence type="ECO:0000313" key="16">
    <source>
        <dbReference type="EMBL" id="XBO73698.1"/>
    </source>
</evidence>
<feature type="domain" description="Isopropylmalate dehydrogenase-like" evidence="15">
    <location>
        <begin position="8"/>
        <end position="358"/>
    </location>
</feature>
<evidence type="ECO:0000256" key="13">
    <source>
        <dbReference type="ARBA" id="ARBA00023304"/>
    </source>
</evidence>
<dbReference type="GO" id="GO:0003862">
    <property type="term" value="F:3-isopropylmalate dehydrogenase activity"/>
    <property type="evidence" value="ECO:0007669"/>
    <property type="project" value="UniProtKB-EC"/>
</dbReference>
<evidence type="ECO:0000256" key="14">
    <source>
        <dbReference type="ARBA" id="ARBA00033138"/>
    </source>
</evidence>
<dbReference type="PANTHER" id="PTHR43275">
    <property type="entry name" value="D-MALATE DEHYDROGENASE [DECARBOXYLATING]"/>
    <property type="match status" value="1"/>
</dbReference>
<gene>
    <name evidence="16" type="ORF">NFG57_12745</name>
</gene>
<dbReference type="PANTHER" id="PTHR43275:SF1">
    <property type="entry name" value="D-MALATE DEHYDROGENASE [DECARBOXYLATING]"/>
    <property type="match status" value="1"/>
</dbReference>
<name>A0AAU7KRS7_9GAMM</name>
<keyword evidence="9" id="KW-0460">Magnesium</keyword>
<dbReference type="SMART" id="SM01329">
    <property type="entry name" value="Iso_dh"/>
    <property type="match status" value="1"/>
</dbReference>
<evidence type="ECO:0000256" key="4">
    <source>
        <dbReference type="ARBA" id="ARBA00011738"/>
    </source>
</evidence>
<organism evidence="16">
    <name type="scientific">Halomonas sp. H10-59</name>
    <dbReference type="NCBI Taxonomy" id="2950874"/>
    <lineage>
        <taxon>Bacteria</taxon>
        <taxon>Pseudomonadati</taxon>
        <taxon>Pseudomonadota</taxon>
        <taxon>Gammaproteobacteria</taxon>
        <taxon>Oceanospirillales</taxon>
        <taxon>Halomonadaceae</taxon>
        <taxon>Halomonas</taxon>
    </lineage>
</organism>
<keyword evidence="10" id="KW-0560">Oxidoreductase</keyword>
<evidence type="ECO:0000256" key="9">
    <source>
        <dbReference type="ARBA" id="ARBA00022842"/>
    </source>
</evidence>
<dbReference type="SUPFAM" id="SSF53659">
    <property type="entry name" value="Isocitrate/Isopropylmalate dehydrogenase-like"/>
    <property type="match status" value="1"/>
</dbReference>
<comment type="cofactor">
    <cofactor evidence="1">
        <name>Mn(2+)</name>
        <dbReference type="ChEBI" id="CHEBI:29035"/>
    </cofactor>
</comment>
<evidence type="ECO:0000256" key="3">
    <source>
        <dbReference type="ARBA" id="ARBA00008319"/>
    </source>
</evidence>
<evidence type="ECO:0000256" key="5">
    <source>
        <dbReference type="ARBA" id="ARBA00013101"/>
    </source>
</evidence>
<dbReference type="InterPro" id="IPR050501">
    <property type="entry name" value="ICDH/IPMDH"/>
</dbReference>
<dbReference type="EC" id="1.1.1.85" evidence="5"/>
<evidence type="ECO:0000256" key="2">
    <source>
        <dbReference type="ARBA" id="ARBA00001946"/>
    </source>
</evidence>
<dbReference type="FunFam" id="3.40.718.10:FF:000006">
    <property type="entry name" value="3-isopropylmalate dehydrogenase"/>
    <property type="match status" value="1"/>
</dbReference>
<comment type="subunit">
    <text evidence="4">Homodimer.</text>
</comment>
<evidence type="ECO:0000256" key="6">
    <source>
        <dbReference type="ARBA" id="ARBA00022430"/>
    </source>
</evidence>
<dbReference type="Pfam" id="PF00180">
    <property type="entry name" value="Iso_dh"/>
    <property type="match status" value="1"/>
</dbReference>
<comment type="cofactor">
    <cofactor evidence="2">
        <name>Mg(2+)</name>
        <dbReference type="ChEBI" id="CHEBI:18420"/>
    </cofactor>
</comment>
<sequence length="368" mass="39304">MTNKTHFSIAVFPGDGIGQEIMKPCVTLLEAAMARVGGVSASFEELPAGAAHFRDTGESLPEASLKRADEADAILLGAMGLPDVRYPDGTEISPQIDFRFRFGLYAGVRPVRTIAGLQPMLNNPSAHELDFVIVRESTEGLFASHGRGEIKGDEEARDTLVITRDVSQRLFDFTLALGQSRQAQGGKGRVTCVDKANVFKSFAFFRKIFDERAEAHPQLDCDHMYVDAAALNMVTRPWDLDVMVTENMFGDILSDLGAGLIGGMGYAPSADIGDDHAVFQPCHGSAPDIAGKGLANPTAMVLSGVMMLEWLGEKHDCEPALKAGKLLRGAVDAAFATGTLVTCELGGDAGTTAVFEAVMAQLVELPIQ</sequence>
<comment type="similarity">
    <text evidence="3">Belongs to the isocitrate and isopropylmalate dehydrogenases family. LeuB type 1 subfamily.</text>
</comment>
<evidence type="ECO:0000256" key="12">
    <source>
        <dbReference type="ARBA" id="ARBA00023211"/>
    </source>
</evidence>
<evidence type="ECO:0000259" key="15">
    <source>
        <dbReference type="SMART" id="SM01329"/>
    </source>
</evidence>
<keyword evidence="13" id="KW-0100">Branched-chain amino acid biosynthesis</keyword>
<dbReference type="InterPro" id="IPR024084">
    <property type="entry name" value="IsoPropMal-DH-like_dom"/>
</dbReference>
<reference evidence="16" key="1">
    <citation type="submission" date="2022-06" db="EMBL/GenBank/DDBJ databases">
        <title>A novel DMS-producing enzyme.</title>
        <authorList>
            <person name="Zhang Y."/>
        </authorList>
    </citation>
    <scope>NUCLEOTIDE SEQUENCE</scope>
    <source>
        <strain evidence="16">H10-59</strain>
    </source>
</reference>
<evidence type="ECO:0000256" key="8">
    <source>
        <dbReference type="ARBA" id="ARBA00022723"/>
    </source>
</evidence>
<dbReference type="Gene3D" id="3.40.718.10">
    <property type="entry name" value="Isopropylmalate Dehydrogenase"/>
    <property type="match status" value="1"/>
</dbReference>
<keyword evidence="11" id="KW-0520">NAD</keyword>
<evidence type="ECO:0000256" key="10">
    <source>
        <dbReference type="ARBA" id="ARBA00023002"/>
    </source>
</evidence>
<evidence type="ECO:0000256" key="7">
    <source>
        <dbReference type="ARBA" id="ARBA00022605"/>
    </source>
</evidence>
<protein>
    <recommendedName>
        <fullName evidence="5">3-isopropylmalate dehydrogenase</fullName>
        <ecNumber evidence="5">1.1.1.85</ecNumber>
    </recommendedName>
    <alternativeName>
        <fullName evidence="14">3-IPM-DH</fullName>
    </alternativeName>
</protein>
<keyword evidence="12" id="KW-0464">Manganese</keyword>
<accession>A0AAU7KRS7</accession>
<dbReference type="GO" id="GO:0009098">
    <property type="term" value="P:L-leucine biosynthetic process"/>
    <property type="evidence" value="ECO:0007669"/>
    <property type="project" value="UniProtKB-KW"/>
</dbReference>
<evidence type="ECO:0000256" key="11">
    <source>
        <dbReference type="ARBA" id="ARBA00023027"/>
    </source>
</evidence>
<dbReference type="EMBL" id="CP098828">
    <property type="protein sequence ID" value="XBO73698.1"/>
    <property type="molecule type" value="Genomic_DNA"/>
</dbReference>
<dbReference type="GO" id="GO:0046872">
    <property type="term" value="F:metal ion binding"/>
    <property type="evidence" value="ECO:0007669"/>
    <property type="project" value="UniProtKB-KW"/>
</dbReference>
<keyword evidence="6" id="KW-0432">Leucine biosynthesis</keyword>
<keyword evidence="8" id="KW-0479">Metal-binding</keyword>
<keyword evidence="7" id="KW-0028">Amino-acid biosynthesis</keyword>